<evidence type="ECO:0000313" key="7">
    <source>
        <dbReference type="Proteomes" id="UP001499854"/>
    </source>
</evidence>
<evidence type="ECO:0000256" key="4">
    <source>
        <dbReference type="PROSITE-ProRule" id="PRU00335"/>
    </source>
</evidence>
<dbReference type="Pfam" id="PF00440">
    <property type="entry name" value="TetR_N"/>
    <property type="match status" value="1"/>
</dbReference>
<dbReference type="PANTHER" id="PTHR30055">
    <property type="entry name" value="HTH-TYPE TRANSCRIPTIONAL REGULATOR RUTR"/>
    <property type="match status" value="1"/>
</dbReference>
<dbReference type="PANTHER" id="PTHR30055:SF151">
    <property type="entry name" value="TRANSCRIPTIONAL REGULATORY PROTEIN"/>
    <property type="match status" value="1"/>
</dbReference>
<dbReference type="PROSITE" id="PS50977">
    <property type="entry name" value="HTH_TETR_2"/>
    <property type="match status" value="1"/>
</dbReference>
<keyword evidence="7" id="KW-1185">Reference proteome</keyword>
<dbReference type="Pfam" id="PF13305">
    <property type="entry name" value="TetR_C_33"/>
    <property type="match status" value="1"/>
</dbReference>
<dbReference type="Gene3D" id="1.10.357.10">
    <property type="entry name" value="Tetracycline Repressor, domain 2"/>
    <property type="match status" value="1"/>
</dbReference>
<gene>
    <name evidence="6" type="ORF">GCM10009838_76580</name>
</gene>
<dbReference type="InterPro" id="IPR050109">
    <property type="entry name" value="HTH-type_TetR-like_transc_reg"/>
</dbReference>
<evidence type="ECO:0000256" key="3">
    <source>
        <dbReference type="ARBA" id="ARBA00023163"/>
    </source>
</evidence>
<dbReference type="RefSeq" id="WP_344662102.1">
    <property type="nucleotide sequence ID" value="NZ_BAAAQM010000066.1"/>
</dbReference>
<dbReference type="SUPFAM" id="SSF46689">
    <property type="entry name" value="Homeodomain-like"/>
    <property type="match status" value="1"/>
</dbReference>
<comment type="caution">
    <text evidence="6">The sequence shown here is derived from an EMBL/GenBank/DDBJ whole genome shotgun (WGS) entry which is preliminary data.</text>
</comment>
<feature type="DNA-binding region" description="H-T-H motif" evidence="4">
    <location>
        <begin position="34"/>
        <end position="53"/>
    </location>
</feature>
<evidence type="ECO:0000313" key="6">
    <source>
        <dbReference type="EMBL" id="GAA1999788.1"/>
    </source>
</evidence>
<dbReference type="InterPro" id="IPR009057">
    <property type="entry name" value="Homeodomain-like_sf"/>
</dbReference>
<keyword evidence="2 4" id="KW-0238">DNA-binding</keyword>
<reference evidence="6 7" key="1">
    <citation type="journal article" date="2019" name="Int. J. Syst. Evol. Microbiol.">
        <title>The Global Catalogue of Microorganisms (GCM) 10K type strain sequencing project: providing services to taxonomists for standard genome sequencing and annotation.</title>
        <authorList>
            <consortium name="The Broad Institute Genomics Platform"/>
            <consortium name="The Broad Institute Genome Sequencing Center for Infectious Disease"/>
            <person name="Wu L."/>
            <person name="Ma J."/>
        </authorList>
    </citation>
    <scope>NUCLEOTIDE SEQUENCE [LARGE SCALE GENOMIC DNA]</scope>
    <source>
        <strain evidence="6 7">JCM 16013</strain>
    </source>
</reference>
<dbReference type="EMBL" id="BAAAQM010000066">
    <property type="protein sequence ID" value="GAA1999788.1"/>
    <property type="molecule type" value="Genomic_DNA"/>
</dbReference>
<organism evidence="6 7">
    <name type="scientific">Catenulispora subtropica</name>
    <dbReference type="NCBI Taxonomy" id="450798"/>
    <lineage>
        <taxon>Bacteria</taxon>
        <taxon>Bacillati</taxon>
        <taxon>Actinomycetota</taxon>
        <taxon>Actinomycetes</taxon>
        <taxon>Catenulisporales</taxon>
        <taxon>Catenulisporaceae</taxon>
        <taxon>Catenulispora</taxon>
    </lineage>
</organism>
<dbReference type="InterPro" id="IPR025996">
    <property type="entry name" value="MT1864/Rv1816-like_C"/>
</dbReference>
<evidence type="ECO:0000259" key="5">
    <source>
        <dbReference type="PROSITE" id="PS50977"/>
    </source>
</evidence>
<dbReference type="InterPro" id="IPR036271">
    <property type="entry name" value="Tet_transcr_reg_TetR-rel_C_sf"/>
</dbReference>
<proteinExistence type="predicted"/>
<feature type="domain" description="HTH tetR-type" evidence="5">
    <location>
        <begin position="11"/>
        <end position="71"/>
    </location>
</feature>
<dbReference type="SUPFAM" id="SSF48498">
    <property type="entry name" value="Tetracyclin repressor-like, C-terminal domain"/>
    <property type="match status" value="1"/>
</dbReference>
<dbReference type="Proteomes" id="UP001499854">
    <property type="component" value="Unassembled WGS sequence"/>
</dbReference>
<keyword evidence="1" id="KW-0805">Transcription regulation</keyword>
<sequence>MPLHHTGYHHGNLRAAMTQAALDLARTGGPSAVTVRGVARRAGVTPPAAYRHFATLDELQDVVKERALGALSERLETCCGPGAGEAGPAGPSDPAANATTVIRALAETYTTFAREQPGLFAVLCHGGVAPVQALALRWFGDRLDALLEAGVLTAERRPGLDLALWSVVHGLAVLMVDGPLRAVPRSEQQTRLAQVLDVVLAGLPHSP</sequence>
<dbReference type="InterPro" id="IPR001647">
    <property type="entry name" value="HTH_TetR"/>
</dbReference>
<accession>A0ABN2T669</accession>
<name>A0ABN2T669_9ACTN</name>
<keyword evidence="3" id="KW-0804">Transcription</keyword>
<protein>
    <submittedName>
        <fullName evidence="6">TetR/AcrR family transcriptional regulator</fullName>
    </submittedName>
</protein>
<evidence type="ECO:0000256" key="1">
    <source>
        <dbReference type="ARBA" id="ARBA00023015"/>
    </source>
</evidence>
<evidence type="ECO:0000256" key="2">
    <source>
        <dbReference type="ARBA" id="ARBA00023125"/>
    </source>
</evidence>